<evidence type="ECO:0000256" key="7">
    <source>
        <dbReference type="ARBA" id="ARBA00023136"/>
    </source>
</evidence>
<evidence type="ECO:0000256" key="5">
    <source>
        <dbReference type="ARBA" id="ARBA00022692"/>
    </source>
</evidence>
<dbReference type="PANTHER" id="PTHR30012">
    <property type="entry name" value="GENERAL SECRETION PATHWAY PROTEIN"/>
    <property type="match status" value="1"/>
</dbReference>
<dbReference type="GO" id="GO:0015628">
    <property type="term" value="P:protein secretion by the type II secretion system"/>
    <property type="evidence" value="ECO:0007669"/>
    <property type="project" value="TreeGrafter"/>
</dbReference>
<gene>
    <name evidence="10" type="ORF">ASZ90_002243</name>
</gene>
<feature type="transmembrane region" description="Helical" evidence="8">
    <location>
        <begin position="228"/>
        <end position="248"/>
    </location>
</feature>
<dbReference type="InterPro" id="IPR018076">
    <property type="entry name" value="T2SS_GspF_dom"/>
</dbReference>
<feature type="transmembrane region" description="Helical" evidence="8">
    <location>
        <begin position="182"/>
        <end position="208"/>
    </location>
</feature>
<evidence type="ECO:0000256" key="4">
    <source>
        <dbReference type="ARBA" id="ARBA00022519"/>
    </source>
</evidence>
<feature type="domain" description="Type II secretion system protein GspF" evidence="9">
    <location>
        <begin position="76"/>
        <end position="199"/>
    </location>
</feature>
<dbReference type="Pfam" id="PF00482">
    <property type="entry name" value="T2SSF"/>
    <property type="match status" value="2"/>
</dbReference>
<dbReference type="PANTHER" id="PTHR30012:SF0">
    <property type="entry name" value="TYPE II SECRETION SYSTEM PROTEIN F-RELATED"/>
    <property type="match status" value="1"/>
</dbReference>
<feature type="transmembrane region" description="Helical" evidence="8">
    <location>
        <begin position="378"/>
        <end position="400"/>
    </location>
</feature>
<dbReference type="EMBL" id="LNQE01000276">
    <property type="protein sequence ID" value="KUG27913.1"/>
    <property type="molecule type" value="Genomic_DNA"/>
</dbReference>
<keyword evidence="6 8" id="KW-1133">Transmembrane helix</keyword>
<dbReference type="AlphaFoldDB" id="A0A0W8G4A9"/>
<keyword evidence="5 8" id="KW-0812">Transmembrane</keyword>
<feature type="domain" description="Type II secretion system protein GspF" evidence="9">
    <location>
        <begin position="279"/>
        <end position="401"/>
    </location>
</feature>
<evidence type="ECO:0000256" key="6">
    <source>
        <dbReference type="ARBA" id="ARBA00022989"/>
    </source>
</evidence>
<sequence>MAKFAYEAYNDTGSLIQGELEAESGDAATARLAAMGYIPVAVRKGGGAAKAGSGEGGLSGLEMALARVKPQDLILFTKQFRTMLAAGLSVLELLRVLEQQTENKKLKAICATMGDDMRKGVSISDALAKHPSVFSRLYVSMVKAGEISGMLPEVLDRLIYIISHENKVKTDIKKALQYPMTVLIALGGAFFFLLAYVVPVFAKMFATAKIELPWPTKVALAMNVALTSYWYVMLGGLVLVVGGLWLFFRTEEGRVARDGFWLKIPILGTLFVKAAMSRFASIFSILQASGVQVLQALEILSETIGNAAISREFSRIKDMIREGRGISGPLQRARYFTPMVVSMVAIGEETGDLDAMLKAVSEHYDDEVSYAVGRLADAIGPILIVGLAGVVGFFALSIFMPMWEMTKMVK</sequence>
<feature type="transmembrane region" description="Helical" evidence="8">
    <location>
        <begin position="260"/>
        <end position="286"/>
    </location>
</feature>
<protein>
    <submittedName>
        <fullName evidence="10">Type iv fimbrial assembly protein pilc</fullName>
    </submittedName>
</protein>
<dbReference type="Gene3D" id="1.20.81.30">
    <property type="entry name" value="Type II secretion system (T2SS), domain F"/>
    <property type="match status" value="2"/>
</dbReference>
<dbReference type="GO" id="GO:0005886">
    <property type="term" value="C:plasma membrane"/>
    <property type="evidence" value="ECO:0007669"/>
    <property type="project" value="UniProtKB-SubCell"/>
</dbReference>
<accession>A0A0W8G4A9</accession>
<keyword evidence="4" id="KW-0997">Cell inner membrane</keyword>
<dbReference type="InterPro" id="IPR042094">
    <property type="entry name" value="T2SS_GspF_sf"/>
</dbReference>
<evidence type="ECO:0000313" key="10">
    <source>
        <dbReference type="EMBL" id="KUG27913.1"/>
    </source>
</evidence>
<proteinExistence type="inferred from homology"/>
<comment type="subcellular location">
    <subcellularLocation>
        <location evidence="1">Cell inner membrane</location>
        <topology evidence="1">Multi-pass membrane protein</topology>
    </subcellularLocation>
</comment>
<dbReference type="PRINTS" id="PR00812">
    <property type="entry name" value="BCTERIALGSPF"/>
</dbReference>
<evidence type="ECO:0000259" key="9">
    <source>
        <dbReference type="Pfam" id="PF00482"/>
    </source>
</evidence>
<keyword evidence="3" id="KW-1003">Cell membrane</keyword>
<dbReference type="InterPro" id="IPR003004">
    <property type="entry name" value="GspF/PilC"/>
</dbReference>
<organism evidence="10">
    <name type="scientific">hydrocarbon metagenome</name>
    <dbReference type="NCBI Taxonomy" id="938273"/>
    <lineage>
        <taxon>unclassified sequences</taxon>
        <taxon>metagenomes</taxon>
        <taxon>ecological metagenomes</taxon>
    </lineage>
</organism>
<name>A0A0W8G4A9_9ZZZZ</name>
<evidence type="ECO:0000256" key="1">
    <source>
        <dbReference type="ARBA" id="ARBA00004429"/>
    </source>
</evidence>
<evidence type="ECO:0000256" key="2">
    <source>
        <dbReference type="ARBA" id="ARBA00005745"/>
    </source>
</evidence>
<keyword evidence="7 8" id="KW-0472">Membrane</keyword>
<reference evidence="10" key="1">
    <citation type="journal article" date="2015" name="Proc. Natl. Acad. Sci. U.S.A.">
        <title>Networks of energetic and metabolic interactions define dynamics in microbial communities.</title>
        <authorList>
            <person name="Embree M."/>
            <person name="Liu J.K."/>
            <person name="Al-Bassam M.M."/>
            <person name="Zengler K."/>
        </authorList>
    </citation>
    <scope>NUCLEOTIDE SEQUENCE</scope>
</reference>
<comment type="caution">
    <text evidence="10">The sequence shown here is derived from an EMBL/GenBank/DDBJ whole genome shotgun (WGS) entry which is preliminary data.</text>
</comment>
<evidence type="ECO:0000256" key="3">
    <source>
        <dbReference type="ARBA" id="ARBA00022475"/>
    </source>
</evidence>
<comment type="similarity">
    <text evidence="2">Belongs to the GSP F family.</text>
</comment>
<evidence type="ECO:0000256" key="8">
    <source>
        <dbReference type="SAM" id="Phobius"/>
    </source>
</evidence>
<dbReference type="FunFam" id="1.20.81.30:FF:000001">
    <property type="entry name" value="Type II secretion system protein F"/>
    <property type="match status" value="2"/>
</dbReference>